<evidence type="ECO:0000313" key="2">
    <source>
        <dbReference type="Proteomes" id="UP000664545"/>
    </source>
</evidence>
<organism evidence="1 2">
    <name type="scientific">Clostridium aminobutyricum</name>
    <dbReference type="NCBI Taxonomy" id="33953"/>
    <lineage>
        <taxon>Bacteria</taxon>
        <taxon>Bacillati</taxon>
        <taxon>Bacillota</taxon>
        <taxon>Clostridia</taxon>
        <taxon>Eubacteriales</taxon>
        <taxon>Clostridiaceae</taxon>
        <taxon>Clostridium</taxon>
    </lineage>
</organism>
<reference evidence="1" key="1">
    <citation type="submission" date="2021-02" db="EMBL/GenBank/DDBJ databases">
        <title>Abyssanaerobacter marinus gen.nov., sp., nov, anaerobic bacterium isolated from the Onnuri vent field of Indian Ocean and suggestion of Mogibacteriaceae fam. nov., and proposal of reclassification of ambiguous this family's genus member.</title>
        <authorList>
            <person name="Kim Y.J."/>
            <person name="Yang J.-A."/>
        </authorList>
    </citation>
    <scope>NUCLEOTIDE SEQUENCE</scope>
    <source>
        <strain evidence="1">DSM 2634</strain>
    </source>
</reference>
<dbReference type="PANTHER" id="PTHR11669">
    <property type="entry name" value="REPLICATION FACTOR C / DNA POLYMERASE III GAMMA-TAU SUBUNIT"/>
    <property type="match status" value="1"/>
</dbReference>
<protein>
    <submittedName>
        <fullName evidence="1">DNA polymerase III subunit</fullName>
    </submittedName>
</protein>
<proteinExistence type="predicted"/>
<sequence>MILNDIGGNDKLIEKLRFLSESGNLSHAYILEGESSIDKLLVANCFAKAILCNTNKGNGCYECPDCRKIDHGNHEDVIYIEADGKSIKDEAVEELQTRLKKKPFFGDRNIAIIKEADTMTVRAQNRLLKTLEEPPAGTIIILLSDNIENLVQTILSRCVIFRLYPFETVEYKEIKQKAENLVELLRKNSPFYLLKGKINEVAAEKEEALKLLDAMELTYRDLAILETKESRIHKKTDIYKAVSLIEETRRDLQRGISTNYAMKSLILKIGG</sequence>
<name>A0A939IHV8_CLOAM</name>
<keyword evidence="2" id="KW-1185">Reference proteome</keyword>
<dbReference type="Pfam" id="PF13177">
    <property type="entry name" value="DNA_pol3_delta2"/>
    <property type="match status" value="1"/>
</dbReference>
<dbReference type="SUPFAM" id="SSF52540">
    <property type="entry name" value="P-loop containing nucleoside triphosphate hydrolases"/>
    <property type="match status" value="1"/>
</dbReference>
<gene>
    <name evidence="1" type="ORF">JYB65_12955</name>
</gene>
<evidence type="ECO:0000313" key="1">
    <source>
        <dbReference type="EMBL" id="MBN7774267.1"/>
    </source>
</evidence>
<dbReference type="PANTHER" id="PTHR11669:SF8">
    <property type="entry name" value="DNA POLYMERASE III SUBUNIT DELTA"/>
    <property type="match status" value="1"/>
</dbReference>
<dbReference type="RefSeq" id="WP_206583104.1">
    <property type="nucleotide sequence ID" value="NZ_JAFJZZ010000007.1"/>
</dbReference>
<dbReference type="GO" id="GO:0006261">
    <property type="term" value="P:DNA-templated DNA replication"/>
    <property type="evidence" value="ECO:0007669"/>
    <property type="project" value="TreeGrafter"/>
</dbReference>
<dbReference type="InterPro" id="IPR050238">
    <property type="entry name" value="DNA_Rep/Repair_Clamp_Loader"/>
</dbReference>
<accession>A0A939IHV8</accession>
<dbReference type="Proteomes" id="UP000664545">
    <property type="component" value="Unassembled WGS sequence"/>
</dbReference>
<dbReference type="EMBL" id="JAFJZZ010000007">
    <property type="protein sequence ID" value="MBN7774267.1"/>
    <property type="molecule type" value="Genomic_DNA"/>
</dbReference>
<dbReference type="AlphaFoldDB" id="A0A939IHV8"/>
<comment type="caution">
    <text evidence="1">The sequence shown here is derived from an EMBL/GenBank/DDBJ whole genome shotgun (WGS) entry which is preliminary data.</text>
</comment>
<dbReference type="InterPro" id="IPR027417">
    <property type="entry name" value="P-loop_NTPase"/>
</dbReference>
<dbReference type="Gene3D" id="3.40.50.300">
    <property type="entry name" value="P-loop containing nucleotide triphosphate hydrolases"/>
    <property type="match status" value="1"/>
</dbReference>